<comment type="cofactor">
    <cofactor evidence="1">
        <name>Mg(2+)</name>
        <dbReference type="ChEBI" id="CHEBI:18420"/>
    </cofactor>
</comment>
<evidence type="ECO:0000259" key="14">
    <source>
        <dbReference type="SMART" id="SM00864"/>
    </source>
</evidence>
<dbReference type="InterPro" id="IPR018316">
    <property type="entry name" value="Tubulin/FtsZ_2-layer-sand-dom"/>
</dbReference>
<dbReference type="Gene3D" id="3.40.50.1440">
    <property type="entry name" value="Tubulin/FtsZ, GTPase domain"/>
    <property type="match status" value="1"/>
</dbReference>
<comment type="subcellular location">
    <subcellularLocation>
        <location evidence="2">Cytoplasm</location>
        <location evidence="2">Cytoskeleton</location>
    </subcellularLocation>
</comment>
<feature type="domain" description="Tubulin/FtsZ 2-layer sandwich" evidence="15">
    <location>
        <begin position="625"/>
        <end position="762"/>
    </location>
</feature>
<dbReference type="InterPro" id="IPR008280">
    <property type="entry name" value="Tub_FtsZ_C"/>
</dbReference>
<dbReference type="EMBL" id="JH658555">
    <property type="protein sequence ID" value="EXK77968.1"/>
    <property type="molecule type" value="Genomic_DNA"/>
</dbReference>
<dbReference type="Gene3D" id="1.10.287.600">
    <property type="entry name" value="Helix hairpin bin"/>
    <property type="match status" value="1"/>
</dbReference>
<evidence type="ECO:0000256" key="5">
    <source>
        <dbReference type="ARBA" id="ARBA00022490"/>
    </source>
</evidence>
<evidence type="ECO:0000256" key="4">
    <source>
        <dbReference type="ARBA" id="ARBA00011747"/>
    </source>
</evidence>
<dbReference type="PANTHER" id="PTHR11588">
    <property type="entry name" value="TUBULIN"/>
    <property type="match status" value="1"/>
</dbReference>
<evidence type="ECO:0000256" key="12">
    <source>
        <dbReference type="ARBA" id="ARBA00034296"/>
    </source>
</evidence>
<keyword evidence="7" id="KW-0479">Metal-binding</keyword>
<keyword evidence="9" id="KW-0460">Magnesium</keyword>
<evidence type="ECO:0000256" key="8">
    <source>
        <dbReference type="ARBA" id="ARBA00022741"/>
    </source>
</evidence>
<keyword evidence="8" id="KW-0547">Nucleotide-binding</keyword>
<dbReference type="SMART" id="SM00865">
    <property type="entry name" value="Tubulin_C"/>
    <property type="match status" value="1"/>
</dbReference>
<evidence type="ECO:0000256" key="1">
    <source>
        <dbReference type="ARBA" id="ARBA00001946"/>
    </source>
</evidence>
<evidence type="ECO:0000313" key="16">
    <source>
        <dbReference type="EMBL" id="EXK77968.1"/>
    </source>
</evidence>
<dbReference type="GO" id="GO:0046872">
    <property type="term" value="F:metal ion binding"/>
    <property type="evidence" value="ECO:0007669"/>
    <property type="project" value="UniProtKB-KW"/>
</dbReference>
<evidence type="ECO:0000256" key="11">
    <source>
        <dbReference type="ARBA" id="ARBA00023212"/>
    </source>
</evidence>
<feature type="region of interest" description="Disordered" evidence="13">
    <location>
        <begin position="364"/>
        <end position="383"/>
    </location>
</feature>
<sequence length="830" mass="93187">MPLWRFEIISRYIRTFDHTLLDLGNEEDLPKAFQAAEPWSDLIQKVSAQLYIPGNNITVDECMVPFTGRSKDTTLVKNKPTPVGFKVWVIAQNGLFIRWMWHVKASPYTAIIVELPKKKPAAKPQQGKKRKGRPKETIALSNTAGVVIHLVNMLPKQTYHVFMDNLFSSPNLFRALREAGHGATGTARPNCGITKELKLAKGKDKAGASGFKYNEVAQIAWKDNSLVLFLSTVYSGADDQRTLKRRKKPANKGAQSKPIQETFGDAVIKVIPIPTISASYNDEMNHVDRGDQIRSYTSYEHRFRRGPWQALLWSFLLDVALANSFILQLKTSQPRWPPYKALESWKRCISDALFIKFAQESGARKRSRAGKEEDMNDTQSRQNHLQRDINHGNQIGSAFWQTISGEHGLDSSGMYNGTSELQLARMNVYFNETSSNKYVPRAVLVDLEPGTMDAVRSGPLSQLFRPDNFVFGHSSAGNNWAKGHYTEGAELVDQVMDVVRREAEGCDSLQGFQITHSLGGGTGSGMGTLLISKIREEFPDRMMATFSVVPSPKVSDTVVEPYNATLSVHQLVENSDATFCIDNEALYDICKGTLKLSNPSYGDLNHLVSTVMSGVSTSLRFPGQLNSDLRKMAVNLVPFPRLHFFMVGFAPLTSRGSHSFSAVSIRELTQQLFDPRNMMTGSDFRNGRYLTCSAIFRGKVSAKEVEDQMHKIQQKNSAYFVEWIPNNVQTSLCSVPPQGLKMSSTFVGNSTAIQEIFKRVGEQFTAMFRRKAFLHWYTGEGMDEMEFTEAESNMNDLVSEYQQYQDAVIDDDVYSVEEYDEEEVPAKVDA</sequence>
<dbReference type="InterPro" id="IPR023123">
    <property type="entry name" value="Tubulin_C"/>
</dbReference>
<comment type="subunit">
    <text evidence="4">Dimer of alpha and beta chains. A typical microtubule is a hollow water-filled tube with an outer diameter of 25 nm and an inner diameter of 15 nM. Alpha-beta heterodimers associate head-to-tail to form protofilaments running lengthwise along the microtubule wall with the beta-tubulin subunit facing the microtubule plus end conferring a structural polarity. Microtubules usually have 13 protofilaments but different protofilament numbers can be found in some organisms and specialized cells.</text>
</comment>
<dbReference type="GO" id="GO:0097435">
    <property type="term" value="P:supramolecular fiber organization"/>
    <property type="evidence" value="ECO:0007669"/>
    <property type="project" value="UniProtKB-ARBA"/>
</dbReference>
<dbReference type="FunFam" id="3.30.1330.20:FF:000002">
    <property type="entry name" value="Tubulin beta chain"/>
    <property type="match status" value="1"/>
</dbReference>
<dbReference type="FunFam" id="3.40.50.1440:FF:000009">
    <property type="entry name" value="Tubulin beta chain"/>
    <property type="match status" value="1"/>
</dbReference>
<keyword evidence="10" id="KW-0342">GTP-binding</keyword>
<comment type="function">
    <text evidence="12">Tubulin is the major constituent of microtubules, a cylinder consisting of laterally associated linear protofilaments composed of alpha- and beta-tubulin heterodimers. Microtubules grow by the addition of GTP-tubulin dimers to the microtubule end, where a stabilizing cap forms. Below the cap, tubulin dimers are in GDP-bound state, owing to GTPase activity of alpha-tubulin.</text>
</comment>
<evidence type="ECO:0000256" key="6">
    <source>
        <dbReference type="ARBA" id="ARBA00022701"/>
    </source>
</evidence>
<dbReference type="Pfam" id="PF00091">
    <property type="entry name" value="Tubulin"/>
    <property type="match status" value="1"/>
</dbReference>
<accession>X0BGJ4</accession>
<dbReference type="PRINTS" id="PR01161">
    <property type="entry name" value="TUBULIN"/>
</dbReference>
<dbReference type="GO" id="GO:0005525">
    <property type="term" value="F:GTP binding"/>
    <property type="evidence" value="ECO:0007669"/>
    <property type="project" value="UniProtKB-KW"/>
</dbReference>
<evidence type="ECO:0000256" key="2">
    <source>
        <dbReference type="ARBA" id="ARBA00004245"/>
    </source>
</evidence>
<evidence type="ECO:0000256" key="9">
    <source>
        <dbReference type="ARBA" id="ARBA00022842"/>
    </source>
</evidence>
<feature type="domain" description="Tubulin/FtsZ GTPase" evidence="14">
    <location>
        <begin position="426"/>
        <end position="623"/>
    </location>
</feature>
<dbReference type="GO" id="GO:0005200">
    <property type="term" value="F:structural constituent of cytoskeleton"/>
    <property type="evidence" value="ECO:0007669"/>
    <property type="project" value="InterPro"/>
</dbReference>
<dbReference type="Pfam" id="PF03953">
    <property type="entry name" value="Tubulin_C"/>
    <property type="match status" value="1"/>
</dbReference>
<dbReference type="SMART" id="SM00864">
    <property type="entry name" value="Tubulin"/>
    <property type="match status" value="1"/>
</dbReference>
<dbReference type="InterPro" id="IPR003008">
    <property type="entry name" value="Tubulin_FtsZ_GTPase"/>
</dbReference>
<name>X0BGJ4_FUSOX</name>
<dbReference type="PRINTS" id="PR01163">
    <property type="entry name" value="BETATUBULIN"/>
</dbReference>
<dbReference type="InterPro" id="IPR000217">
    <property type="entry name" value="Tubulin"/>
</dbReference>
<dbReference type="SUPFAM" id="SSF55307">
    <property type="entry name" value="Tubulin C-terminal domain-like"/>
    <property type="match status" value="1"/>
</dbReference>
<dbReference type="Pfam" id="PF13843">
    <property type="entry name" value="DDE_Tnp_1_7"/>
    <property type="match status" value="1"/>
</dbReference>
<dbReference type="OrthoDB" id="2431486at2759"/>
<keyword evidence="5" id="KW-0963">Cytoplasm</keyword>
<dbReference type="CDD" id="cd02187">
    <property type="entry name" value="beta_tubulin"/>
    <property type="match status" value="1"/>
</dbReference>
<keyword evidence="11" id="KW-0206">Cytoskeleton</keyword>
<organism evidence="16 17">
    <name type="scientific">Fusarium oxysporum f. sp. raphani 54005</name>
    <dbReference type="NCBI Taxonomy" id="1089458"/>
    <lineage>
        <taxon>Eukaryota</taxon>
        <taxon>Fungi</taxon>
        <taxon>Dikarya</taxon>
        <taxon>Ascomycota</taxon>
        <taxon>Pezizomycotina</taxon>
        <taxon>Sordariomycetes</taxon>
        <taxon>Hypocreomycetidae</taxon>
        <taxon>Hypocreales</taxon>
        <taxon>Nectriaceae</taxon>
        <taxon>Fusarium</taxon>
        <taxon>Fusarium oxysporum species complex</taxon>
    </lineage>
</organism>
<dbReference type="HOGENOM" id="CLU_341624_0_0_1"/>
<dbReference type="AlphaFoldDB" id="X0BGJ4"/>
<evidence type="ECO:0000256" key="7">
    <source>
        <dbReference type="ARBA" id="ARBA00022723"/>
    </source>
</evidence>
<evidence type="ECO:0000256" key="13">
    <source>
        <dbReference type="SAM" id="MobiDB-lite"/>
    </source>
</evidence>
<evidence type="ECO:0000259" key="15">
    <source>
        <dbReference type="SMART" id="SM00865"/>
    </source>
</evidence>
<dbReference type="SUPFAM" id="SSF52490">
    <property type="entry name" value="Tubulin nucleotide-binding domain-like"/>
    <property type="match status" value="1"/>
</dbReference>
<evidence type="ECO:0000256" key="10">
    <source>
        <dbReference type="ARBA" id="ARBA00023134"/>
    </source>
</evidence>
<dbReference type="FunFam" id="1.10.287.600:FF:000003">
    <property type="entry name" value="Tubulin beta chain"/>
    <property type="match status" value="1"/>
</dbReference>
<dbReference type="InterPro" id="IPR017975">
    <property type="entry name" value="Tubulin_CS"/>
</dbReference>
<evidence type="ECO:0000313" key="17">
    <source>
        <dbReference type="Proteomes" id="UP000030663"/>
    </source>
</evidence>
<gene>
    <name evidence="16" type="ORF">FOQG_17332</name>
</gene>
<protein>
    <submittedName>
        <fullName evidence="16">Tubulin beta</fullName>
    </submittedName>
</protein>
<comment type="similarity">
    <text evidence="3">Belongs to the tubulin family.</text>
</comment>
<dbReference type="InterPro" id="IPR002453">
    <property type="entry name" value="Beta_tubulin"/>
</dbReference>
<dbReference type="InterPro" id="IPR036525">
    <property type="entry name" value="Tubulin/FtsZ_GTPase_sf"/>
</dbReference>
<dbReference type="Proteomes" id="UP000030663">
    <property type="component" value="Unassembled WGS sequence"/>
</dbReference>
<evidence type="ECO:0000256" key="3">
    <source>
        <dbReference type="ARBA" id="ARBA00009636"/>
    </source>
</evidence>
<dbReference type="InterPro" id="IPR029526">
    <property type="entry name" value="PGBD"/>
</dbReference>
<reference evidence="16 17" key="1">
    <citation type="submission" date="2011-11" db="EMBL/GenBank/DDBJ databases">
        <title>The Genome Sequence of Fusarium oxysporum PHW815.</title>
        <authorList>
            <consortium name="The Broad Institute Genome Sequencing Platform"/>
            <person name="Ma L.-J."/>
            <person name="Gale L.R."/>
            <person name="Schwartz D.C."/>
            <person name="Zhou S."/>
            <person name="Corby-Kistler H."/>
            <person name="Young S.K."/>
            <person name="Zeng Q."/>
            <person name="Gargeya S."/>
            <person name="Fitzgerald M."/>
            <person name="Haas B."/>
            <person name="Abouelleil A."/>
            <person name="Alvarado L."/>
            <person name="Arachchi H.M."/>
            <person name="Berlin A."/>
            <person name="Brown A."/>
            <person name="Chapman S.B."/>
            <person name="Chen Z."/>
            <person name="Dunbar C."/>
            <person name="Freedman E."/>
            <person name="Gearin G."/>
            <person name="Goldberg J."/>
            <person name="Griggs A."/>
            <person name="Gujja S."/>
            <person name="Heiman D."/>
            <person name="Howarth C."/>
            <person name="Larson L."/>
            <person name="Lui A."/>
            <person name="MacDonald P.J.P."/>
            <person name="Montmayeur A."/>
            <person name="Murphy C."/>
            <person name="Neiman D."/>
            <person name="Pearson M."/>
            <person name="Priest M."/>
            <person name="Roberts A."/>
            <person name="Saif S."/>
            <person name="Shea T."/>
            <person name="Shenoy N."/>
            <person name="Sisk P."/>
            <person name="Stolte C."/>
            <person name="Sykes S."/>
            <person name="Wortman J."/>
            <person name="Nusbaum C."/>
            <person name="Birren B."/>
        </authorList>
    </citation>
    <scope>NUCLEOTIDE SEQUENCE [LARGE SCALE GENOMIC DNA]</scope>
    <source>
        <strain evidence="16 17">54005</strain>
    </source>
</reference>
<dbReference type="Gene3D" id="3.30.1330.20">
    <property type="entry name" value="Tubulin/FtsZ, C-terminal domain"/>
    <property type="match status" value="1"/>
</dbReference>
<dbReference type="GO" id="GO:0003924">
    <property type="term" value="F:GTPase activity"/>
    <property type="evidence" value="ECO:0007669"/>
    <property type="project" value="InterPro"/>
</dbReference>
<dbReference type="InterPro" id="IPR037103">
    <property type="entry name" value="Tubulin/FtsZ-like_C"/>
</dbReference>
<dbReference type="PROSITE" id="PS00227">
    <property type="entry name" value="TUBULIN"/>
    <property type="match status" value="1"/>
</dbReference>
<proteinExistence type="inferred from homology"/>
<dbReference type="GO" id="GO:0005874">
    <property type="term" value="C:microtubule"/>
    <property type="evidence" value="ECO:0007669"/>
    <property type="project" value="UniProtKB-KW"/>
</dbReference>
<dbReference type="GO" id="GO:0007052">
    <property type="term" value="P:mitotic spindle organization"/>
    <property type="evidence" value="ECO:0007669"/>
    <property type="project" value="UniProtKB-ARBA"/>
</dbReference>
<dbReference type="GO" id="GO:0000070">
    <property type="term" value="P:mitotic sister chromatid segregation"/>
    <property type="evidence" value="ECO:0007669"/>
    <property type="project" value="UniProtKB-ARBA"/>
</dbReference>
<keyword evidence="17" id="KW-1185">Reference proteome</keyword>
<keyword evidence="6" id="KW-0493">Microtubule</keyword>